<dbReference type="CDD" id="cd06170">
    <property type="entry name" value="LuxR_C_like"/>
    <property type="match status" value="1"/>
</dbReference>
<reference evidence="6" key="1">
    <citation type="submission" date="2023-07" db="EMBL/GenBank/DDBJ databases">
        <title>30 novel species of actinomycetes from the DSMZ collection.</title>
        <authorList>
            <person name="Nouioui I."/>
        </authorList>
    </citation>
    <scope>NUCLEOTIDE SEQUENCE [LARGE SCALE GENOMIC DNA]</scope>
    <source>
        <strain evidence="6">DSM 41699</strain>
    </source>
</reference>
<evidence type="ECO:0000256" key="3">
    <source>
        <dbReference type="SAM" id="MobiDB-lite"/>
    </source>
</evidence>
<dbReference type="SUPFAM" id="SSF52540">
    <property type="entry name" value="P-loop containing nucleoside triphosphate hydrolases"/>
    <property type="match status" value="1"/>
</dbReference>
<keyword evidence="1" id="KW-0547">Nucleotide-binding</keyword>
<evidence type="ECO:0000313" key="6">
    <source>
        <dbReference type="Proteomes" id="UP001183809"/>
    </source>
</evidence>
<dbReference type="Pfam" id="PF13191">
    <property type="entry name" value="AAA_16"/>
    <property type="match status" value="1"/>
</dbReference>
<dbReference type="SUPFAM" id="SSF46894">
    <property type="entry name" value="C-terminal effector domain of the bipartite response regulators"/>
    <property type="match status" value="1"/>
</dbReference>
<dbReference type="InterPro" id="IPR000792">
    <property type="entry name" value="Tscrpt_reg_LuxR_C"/>
</dbReference>
<dbReference type="InterPro" id="IPR036388">
    <property type="entry name" value="WH-like_DNA-bd_sf"/>
</dbReference>
<proteinExistence type="predicted"/>
<feature type="region of interest" description="Disordered" evidence="3">
    <location>
        <begin position="333"/>
        <end position="372"/>
    </location>
</feature>
<dbReference type="InterPro" id="IPR041664">
    <property type="entry name" value="AAA_16"/>
</dbReference>
<dbReference type="PROSITE" id="PS50043">
    <property type="entry name" value="HTH_LUXR_2"/>
    <property type="match status" value="1"/>
</dbReference>
<sequence length="915" mass="99391">MHELLGRKREIAVLKEFMGAVRRGQSRALVLRGEPGVGKTALLEHLTEQAEDCRVLRAVGVQSEMELTFAGLHQLLGRRPEGLDRLPAPQHEALSAAFGITTGPPPNRFFIALAVLTLLSEAAEEKPLICVVDDEQWLDRASAQALAFVARRLEVESVGLLFAAREASDELRGLPQLVVAGLTEEDAGGVLDSVFTGAVDSRVRDQIVSETRGNPLALLELSRQVTPAELAGGFALPGVLPLTGRIEESFRHRLEALPIPTRRLLVLAAADPTGEPSLVWEAAGRLGIEADAATRAVEERLVTFGVRVQFRHPLVRSAAYRSASVQERQEVHRALAESTDPRTDPDRHAWHRAQSTSGPDEDVAEELERSADRAQARGGLAAAAAFLERAAVLTAAPGPRAHRLLSAARVKRDAGALDASLRLLSAVEAAPDTRMGAEVDRNRGQIALETGRGTEAARLLLGAARRLEAFDAALARETYLDALVAAMWAGAPERVSAAALAARSAVDSGDPECAVDVLLDALSTRVTEGYAAAAPASARAMELVLAAHQRPDDTGPWLRLNRARPSVTLAMELWDADAWLLISARQVDFARTAGALAQLRIALNYHAWTCFVAGDGSTATLLLQEERLIAEAMNDVPAVHTNMLLAAWRGEVGRAREMIDTEMRQTRAHGLVRFATLADYAGAVMDNAAGRHDAACAAMWRAFQREDLAYGPLIVPELAEAAARSGDLDRLKAVGAWLGERTRVAPTAWLLGIEARVSALAGEEDAERHYRMSVEHLTRTGLRTELARTHLLYGEWLRRRHRRGDARVQLHRAHELFTAVGAEVFATRARRELLATGEQTRRRQAATRGDLTEQETQIAVLAREGLSNPEIAARLFLSPRTVQYHLRKVFAKLGISSRAQLDHALSLNESAEESL</sequence>
<evidence type="ECO:0000259" key="4">
    <source>
        <dbReference type="PROSITE" id="PS50043"/>
    </source>
</evidence>
<protein>
    <submittedName>
        <fullName evidence="5">AAA family ATPase</fullName>
    </submittedName>
</protein>
<dbReference type="Proteomes" id="UP001183809">
    <property type="component" value="Unassembled WGS sequence"/>
</dbReference>
<evidence type="ECO:0000313" key="5">
    <source>
        <dbReference type="EMBL" id="MDT0468109.1"/>
    </source>
</evidence>
<feature type="compositionally biased region" description="Basic and acidic residues" evidence="3">
    <location>
        <begin position="333"/>
        <end position="348"/>
    </location>
</feature>
<organism evidence="5 6">
    <name type="scientific">Streptomyces gibsoniae</name>
    <dbReference type="NCBI Taxonomy" id="3075529"/>
    <lineage>
        <taxon>Bacteria</taxon>
        <taxon>Bacillati</taxon>
        <taxon>Actinomycetota</taxon>
        <taxon>Actinomycetes</taxon>
        <taxon>Kitasatosporales</taxon>
        <taxon>Streptomycetaceae</taxon>
        <taxon>Streptomyces</taxon>
    </lineage>
</organism>
<evidence type="ECO:0000256" key="2">
    <source>
        <dbReference type="ARBA" id="ARBA00022840"/>
    </source>
</evidence>
<gene>
    <name evidence="5" type="ORF">RM764_34845</name>
</gene>
<dbReference type="Gene3D" id="1.10.10.10">
    <property type="entry name" value="Winged helix-like DNA-binding domain superfamily/Winged helix DNA-binding domain"/>
    <property type="match status" value="1"/>
</dbReference>
<accession>A0ABU2U4F5</accession>
<keyword evidence="6" id="KW-1185">Reference proteome</keyword>
<evidence type="ECO:0000256" key="1">
    <source>
        <dbReference type="ARBA" id="ARBA00022741"/>
    </source>
</evidence>
<feature type="domain" description="HTH luxR-type" evidence="4">
    <location>
        <begin position="844"/>
        <end position="908"/>
    </location>
</feature>
<name>A0ABU2U4F5_9ACTN</name>
<dbReference type="RefSeq" id="WP_311699554.1">
    <property type="nucleotide sequence ID" value="NZ_JAVREY010000066.1"/>
</dbReference>
<dbReference type="SMART" id="SM00421">
    <property type="entry name" value="HTH_LUXR"/>
    <property type="match status" value="1"/>
</dbReference>
<dbReference type="Pfam" id="PF00196">
    <property type="entry name" value="GerE"/>
    <property type="match status" value="1"/>
</dbReference>
<dbReference type="PANTHER" id="PTHR16305:SF35">
    <property type="entry name" value="TRANSCRIPTIONAL ACTIVATOR DOMAIN"/>
    <property type="match status" value="1"/>
</dbReference>
<dbReference type="PANTHER" id="PTHR16305">
    <property type="entry name" value="TESTICULAR SOLUBLE ADENYLYL CYCLASE"/>
    <property type="match status" value="1"/>
</dbReference>
<dbReference type="EMBL" id="JAVREY010000066">
    <property type="protein sequence ID" value="MDT0468109.1"/>
    <property type="molecule type" value="Genomic_DNA"/>
</dbReference>
<dbReference type="InterPro" id="IPR027417">
    <property type="entry name" value="P-loop_NTPase"/>
</dbReference>
<comment type="caution">
    <text evidence="5">The sequence shown here is derived from an EMBL/GenBank/DDBJ whole genome shotgun (WGS) entry which is preliminary data.</text>
</comment>
<dbReference type="Gene3D" id="3.40.50.300">
    <property type="entry name" value="P-loop containing nucleotide triphosphate hydrolases"/>
    <property type="match status" value="1"/>
</dbReference>
<dbReference type="InterPro" id="IPR016032">
    <property type="entry name" value="Sig_transdc_resp-reg_C-effctor"/>
</dbReference>
<dbReference type="PRINTS" id="PR00038">
    <property type="entry name" value="HTHLUXR"/>
</dbReference>
<keyword evidence="2" id="KW-0067">ATP-binding</keyword>